<dbReference type="Pfam" id="PF01663">
    <property type="entry name" value="Phosphodiest"/>
    <property type="match status" value="2"/>
</dbReference>
<evidence type="ECO:0000313" key="2">
    <source>
        <dbReference type="Proteomes" id="UP000683557"/>
    </source>
</evidence>
<protein>
    <submittedName>
        <fullName evidence="1">Alkaline phosphatase family protein</fullName>
    </submittedName>
</protein>
<proteinExistence type="predicted"/>
<sequence length="588" mass="64400">MTGRIFLGVDGMDPVIAERMMGEGSLPNFERLAKKGSYGRLATIAPPQSPVVWSSIATGKAPSDHGIFDFIHRDPATYQPFLSLHRQQGGKYVNPVQGETFWEQAARRGVQGTLLKWPMGFPPRPFQDGKLLAGLGVPDVRGMLGSYAWYTTEKGDLAPDSKGRIVEVSPRGGRIQTDIAGPFTASLAGRKAATLPLLIEFDERQATLKIGRKVVTLPVGSWSPWIDLSFDIGFFRSVTGVCRFLLQQTDPEFRLYLTPIQVGYASAEFPIATPAGYAEELCRAIGPYATLGISEDTNALNDGVLSDREFIELCDQVMAEREAMLMHELARFRQGLLGCVFDTTDRIQHMFWRLQDTSHPMHDPQAVENLGDVIGRYYRWMDRILGEVMERAPGAQLLVCSDHGFTTFRRSVHLNAWLMEKGYLKLKQGADSCPGLFEGVDWSQSSAYAVGFTSIYFNLKGRERHGVVEPDKLPCMKEQLAKELLALTDAGASAVKGCYDTCGLYGGTGQGPDLVVGFSDGYRSSWQNAIGAFGAGPVVEDNLKKWSGDHCCDASLVPGVIFGNMREDMAAIGTVLDVAGVIGSVCRP</sequence>
<gene>
    <name evidence="1" type="ORF">KP004_12075</name>
</gene>
<keyword evidence="2" id="KW-1185">Reference proteome</keyword>
<reference evidence="1 2" key="1">
    <citation type="submission" date="2021-06" db="EMBL/GenBank/DDBJ databases">
        <title>Gemonas diversity in paddy soil.</title>
        <authorList>
            <person name="Liu G."/>
        </authorList>
    </citation>
    <scope>NUCLEOTIDE SEQUENCE [LARGE SCALE GENOMIC DNA]</scope>
    <source>
        <strain evidence="1 2">RG10</strain>
    </source>
</reference>
<dbReference type="InterPro" id="IPR002591">
    <property type="entry name" value="Phosphodiest/P_Trfase"/>
</dbReference>
<dbReference type="PANTHER" id="PTHR10151">
    <property type="entry name" value="ECTONUCLEOTIDE PYROPHOSPHATASE/PHOSPHODIESTERASE"/>
    <property type="match status" value="1"/>
</dbReference>
<dbReference type="PANTHER" id="PTHR10151:SF120">
    <property type="entry name" value="BIS(5'-ADENOSYL)-TRIPHOSPHATASE"/>
    <property type="match status" value="1"/>
</dbReference>
<organism evidence="1 2">
    <name type="scientific">Geomonas oryzisoli</name>
    <dbReference type="NCBI Taxonomy" id="2847992"/>
    <lineage>
        <taxon>Bacteria</taxon>
        <taxon>Pseudomonadati</taxon>
        <taxon>Thermodesulfobacteriota</taxon>
        <taxon>Desulfuromonadia</taxon>
        <taxon>Geobacterales</taxon>
        <taxon>Geobacteraceae</taxon>
        <taxon>Geomonas</taxon>
    </lineage>
</organism>
<name>A0ABX8J5H3_9BACT</name>
<dbReference type="RefSeq" id="WP_216798788.1">
    <property type="nucleotide sequence ID" value="NZ_CP076723.1"/>
</dbReference>
<dbReference type="Proteomes" id="UP000683557">
    <property type="component" value="Chromosome"/>
</dbReference>
<accession>A0ABX8J5H3</accession>
<evidence type="ECO:0000313" key="1">
    <source>
        <dbReference type="EMBL" id="QWV91962.1"/>
    </source>
</evidence>
<dbReference type="EMBL" id="CP076723">
    <property type="protein sequence ID" value="QWV91962.1"/>
    <property type="molecule type" value="Genomic_DNA"/>
</dbReference>